<dbReference type="AlphaFoldDB" id="A0A1E5KTB6"/>
<reference evidence="2 3" key="1">
    <citation type="submission" date="2016-09" db="EMBL/GenBank/DDBJ databases">
        <authorList>
            <person name="Capua I."/>
            <person name="De Benedictis P."/>
            <person name="Joannis T."/>
            <person name="Lombin L.H."/>
            <person name="Cattoli G."/>
        </authorList>
    </citation>
    <scope>NUCLEOTIDE SEQUENCE [LARGE SCALE GENOMIC DNA]</scope>
    <source>
        <strain evidence="2 3">LMG 25899</strain>
    </source>
</reference>
<protein>
    <recommendedName>
        <fullName evidence="1">Replication-associated protein ORF2/G2P domain-containing protein</fullName>
    </recommendedName>
</protein>
<name>A0A1E5KTB6_9ENTE</name>
<organism evidence="2 3">
    <name type="scientific">Enterococcus rivorum</name>
    <dbReference type="NCBI Taxonomy" id="762845"/>
    <lineage>
        <taxon>Bacteria</taxon>
        <taxon>Bacillati</taxon>
        <taxon>Bacillota</taxon>
        <taxon>Bacilli</taxon>
        <taxon>Lactobacillales</taxon>
        <taxon>Enterococcaceae</taxon>
        <taxon>Enterococcus</taxon>
    </lineage>
</organism>
<dbReference type="EMBL" id="MIEK01000059">
    <property type="protein sequence ID" value="OEH81135.1"/>
    <property type="molecule type" value="Genomic_DNA"/>
</dbReference>
<evidence type="ECO:0000313" key="3">
    <source>
        <dbReference type="Proteomes" id="UP000095256"/>
    </source>
</evidence>
<dbReference type="STRING" id="762845.BCR26_17560"/>
<proteinExistence type="predicted"/>
<evidence type="ECO:0000313" key="2">
    <source>
        <dbReference type="EMBL" id="OEH81135.1"/>
    </source>
</evidence>
<feature type="domain" description="Replication-associated protein ORF2/G2P" evidence="1">
    <location>
        <begin position="42"/>
        <end position="154"/>
    </location>
</feature>
<comment type="caution">
    <text evidence="2">The sequence shown here is derived from an EMBL/GenBank/DDBJ whole genome shotgun (WGS) entry which is preliminary data.</text>
</comment>
<keyword evidence="3" id="KW-1185">Reference proteome</keyword>
<sequence>MVSPKENKVDEKERIDRKAKYYKNKAQHIRRLVNMNFDSQTKFLTLTFSDDLEELEKANYLFNKFIKRLNYRLTKKMNLPRTQYIATWEVQAKRRIKTGKAVIHYHVVLFNFPFILADELQAIWKHGFIRINQIPNDVAKAKYGSYVSKYFTKDLAEKSEHKKAFFTSQNLKKPSEKVMSIENIEEIKQELQQSKNLELYKNYPRKIFINEEEYFENETTYIVLKDSTDFDNIIKSSINEKEKKSPNQKHYSLDKNSIA</sequence>
<evidence type="ECO:0000259" key="1">
    <source>
        <dbReference type="Pfam" id="PF23343"/>
    </source>
</evidence>
<accession>A0A1E5KTB6</accession>
<dbReference type="Proteomes" id="UP000095256">
    <property type="component" value="Unassembled WGS sequence"/>
</dbReference>
<dbReference type="InterPro" id="IPR056906">
    <property type="entry name" value="ORF2/G2P_dom"/>
</dbReference>
<dbReference type="Pfam" id="PF23343">
    <property type="entry name" value="REP_ORF2-G2P"/>
    <property type="match status" value="1"/>
</dbReference>
<gene>
    <name evidence="2" type="ORF">BCR26_17560</name>
</gene>